<dbReference type="SUPFAM" id="SSF53167">
    <property type="entry name" value="Purine and uridine phosphorylases"/>
    <property type="match status" value="1"/>
</dbReference>
<evidence type="ECO:0000313" key="4">
    <source>
        <dbReference type="Proteomes" id="UP000053095"/>
    </source>
</evidence>
<keyword evidence="1" id="KW-0732">Signal</keyword>
<proteinExistence type="predicted"/>
<evidence type="ECO:0000256" key="1">
    <source>
        <dbReference type="SAM" id="SignalP"/>
    </source>
</evidence>
<feature type="signal peptide" evidence="1">
    <location>
        <begin position="1"/>
        <end position="24"/>
    </location>
</feature>
<dbReference type="InterPro" id="IPR000845">
    <property type="entry name" value="Nucleoside_phosphorylase_d"/>
</dbReference>
<dbReference type="InterPro" id="IPR035994">
    <property type="entry name" value="Nucleoside_phosphorylase_sf"/>
</dbReference>
<dbReference type="GO" id="GO:0003824">
    <property type="term" value="F:catalytic activity"/>
    <property type="evidence" value="ECO:0007669"/>
    <property type="project" value="InterPro"/>
</dbReference>
<sequence length="668" mass="75063">MPARHDYRIGWICALPLELAAAQAMLDENHPPLPNAAGDRNNYILGSIGPHNIVITCLPAGVYGTTSATATVIQMRFSYESIQWCLLVGIGGGVGISGAKADIRLGDVVVSEPMLHHPGVIQYDYGKAVQGGDFVPTGTLDKPPEVLLKALARLKAQHMVHGSTAHLLHRQALNRYPLLQEEFSSPGPKQDRLFVSGYYHEDPSDLTCDRCDPAMLQQRAHRLDGNTRVFYGLIASANRVIKDSKLRDQLSQLYGILCFEMEAAGVMNMFPSLVIRGICDYSDSHKNKRWQGYAAMAAAAYAKELILFVPLFEVPVQGSLEDTVLENSKQSIVDMSVVSTDTLRLGPVKQSKLEAGESSTERHDTFSNLERHEIISSMECQSSSQLAHEILKGENNISLNQESQENIISKNIRGFNLQDENILEKILPETDPQQVLDIRLSMARKEGTWHPWPADCVYVYYALDHWLRKESPPLVVTPTSGSRTRVKDLAAEVSKYLIQWKKERIGPDFQVLWALGLSHRDRPKNELLKFLLFSINQAYPEVFRQTLSQAGIGSEIGDEEEGLWLLLRLLMSHITNAFVIVDPEDYQFLSRISNLANECYDDEATRNKVRFFIVCISVTNEIGYHRVVKVPALPPQARMRGLVREDLSWKLFRPGFRSVKTFGDLKMY</sequence>
<dbReference type="PANTHER" id="PTHR46082:SF11">
    <property type="entry name" value="AAA+ ATPASE DOMAIN-CONTAINING PROTEIN-RELATED"/>
    <property type="match status" value="1"/>
</dbReference>
<dbReference type="InterPro" id="IPR053137">
    <property type="entry name" value="NLR-like"/>
</dbReference>
<dbReference type="Gene3D" id="3.40.50.1580">
    <property type="entry name" value="Nucleoside phosphorylase domain"/>
    <property type="match status" value="1"/>
</dbReference>
<dbReference type="AlphaFoldDB" id="A0A0B8N5D9"/>
<feature type="domain" description="Nucleoside phosphorylase" evidence="2">
    <location>
        <begin position="8"/>
        <end position="283"/>
    </location>
</feature>
<dbReference type="Proteomes" id="UP000053095">
    <property type="component" value="Unassembled WGS sequence"/>
</dbReference>
<protein>
    <recommendedName>
        <fullName evidence="2">Nucleoside phosphorylase domain-containing protein</fullName>
    </recommendedName>
</protein>
<dbReference type="Pfam" id="PF01048">
    <property type="entry name" value="PNP_UDP_1"/>
    <property type="match status" value="1"/>
</dbReference>
<evidence type="ECO:0000259" key="2">
    <source>
        <dbReference type="Pfam" id="PF01048"/>
    </source>
</evidence>
<reference evidence="4" key="1">
    <citation type="journal article" date="2015" name="Genome Announc.">
        <title>Draft genome sequence of Talaromyces cellulolyticus strain Y-94, a source of lignocellulosic biomass-degrading enzymes.</title>
        <authorList>
            <person name="Fujii T."/>
            <person name="Koike H."/>
            <person name="Sawayama S."/>
            <person name="Yano S."/>
            <person name="Inoue H."/>
        </authorList>
    </citation>
    <scope>NUCLEOTIDE SEQUENCE [LARGE SCALE GENOMIC DNA]</scope>
    <source>
        <strain evidence="4">Y-94</strain>
    </source>
</reference>
<organism evidence="3 4">
    <name type="scientific">Talaromyces pinophilus</name>
    <name type="common">Penicillium pinophilum</name>
    <dbReference type="NCBI Taxonomy" id="128442"/>
    <lineage>
        <taxon>Eukaryota</taxon>
        <taxon>Fungi</taxon>
        <taxon>Dikarya</taxon>
        <taxon>Ascomycota</taxon>
        <taxon>Pezizomycotina</taxon>
        <taxon>Eurotiomycetes</taxon>
        <taxon>Eurotiomycetidae</taxon>
        <taxon>Eurotiales</taxon>
        <taxon>Trichocomaceae</taxon>
        <taxon>Talaromyces</taxon>
        <taxon>Talaromyces sect. Talaromyces</taxon>
    </lineage>
</organism>
<dbReference type="PANTHER" id="PTHR46082">
    <property type="entry name" value="ATP/GTP-BINDING PROTEIN-RELATED"/>
    <property type="match status" value="1"/>
</dbReference>
<dbReference type="GO" id="GO:0009116">
    <property type="term" value="P:nucleoside metabolic process"/>
    <property type="evidence" value="ECO:0007669"/>
    <property type="project" value="InterPro"/>
</dbReference>
<gene>
    <name evidence="3" type="ORF">TCE0_050f18167</name>
</gene>
<evidence type="ECO:0000313" key="3">
    <source>
        <dbReference type="EMBL" id="GAM43392.1"/>
    </source>
</evidence>
<name>A0A0B8N5D9_TALPI</name>
<keyword evidence="4" id="KW-1185">Reference proteome</keyword>
<dbReference type="EMBL" id="DF933846">
    <property type="protein sequence ID" value="GAM43392.1"/>
    <property type="molecule type" value="Genomic_DNA"/>
</dbReference>
<accession>A0A0B8N5D9</accession>
<feature type="chain" id="PRO_5002122105" description="Nucleoside phosphorylase domain-containing protein" evidence="1">
    <location>
        <begin position="25"/>
        <end position="668"/>
    </location>
</feature>